<sequence>MADRGDAMSGQNINEILSDIREERKIRQNLSLLREILREKSKSGTKEKGAGAQAYKNQIRGEWKERDWLSFFENEDAKVRKNAANLAGDLLLSEADEDWSGRIGGILWRAYLKEKTLFVRSIYLKALALTDCSPYMGEMKKRLDQLREKQWSPEELAHIRAERQALEAILHRKDISESSLHWRGIASEREILLECQPYISDLLKKRVDGILKDPRASRIVPRGLRVRVAENNYEQVLACRTYRDFLFYLPLRKGAVIDRKGAAEAICRSKLLPILDEIYARDERDKRQEKVGTGKASYRFRVSWMKPVRKEKKRAEEKQEGSDASWIRLLAAQIEEKSNHRLINVPGNYQLEILLAAKRDGTYRVYLKPSLYQDQRFAYRLHAEPTSMAPYKAAQMTELLAPYLRKDHQVIDPLAGVGSLLIERAYTLGILPLGRQEADSYALDTYGKAVAEGRENAAAAGLRVQYINRSFFDFRHDYPFDEILTEAPQMEAGQRQERERFYRAFFDQAVGILAGDGRIMLLTDQGDLVRKQIRLHDQFRLEREIDMGERRRIYVILRR</sequence>
<protein>
    <recommendedName>
        <fullName evidence="1">Ribosomal RNA large subunit methyltransferase K/L-like methyltransferase domain-containing protein</fullName>
    </recommendedName>
</protein>
<gene>
    <name evidence="2" type="ORF">GCWU000342_00438</name>
</gene>
<dbReference type="AlphaFoldDB" id="C4G8Y8"/>
<dbReference type="EMBL" id="ACIP02000001">
    <property type="protein sequence ID" value="EEP29085.1"/>
    <property type="molecule type" value="Genomic_DNA"/>
</dbReference>
<proteinExistence type="predicted"/>
<organism evidence="2 3">
    <name type="scientific">Shuttleworthella satelles DSM 14600</name>
    <dbReference type="NCBI Taxonomy" id="626523"/>
    <lineage>
        <taxon>Bacteria</taxon>
        <taxon>Bacillati</taxon>
        <taxon>Bacillota</taxon>
        <taxon>Clostridia</taxon>
        <taxon>Lachnospirales</taxon>
        <taxon>Lachnospiraceae</taxon>
        <taxon>Shuttleworthella</taxon>
    </lineage>
</organism>
<evidence type="ECO:0000313" key="3">
    <source>
        <dbReference type="Proteomes" id="UP000003494"/>
    </source>
</evidence>
<dbReference type="Proteomes" id="UP000003494">
    <property type="component" value="Unassembled WGS sequence"/>
</dbReference>
<evidence type="ECO:0000313" key="2">
    <source>
        <dbReference type="EMBL" id="EEP29085.1"/>
    </source>
</evidence>
<comment type="caution">
    <text evidence="2">The sequence shown here is derived from an EMBL/GenBank/DDBJ whole genome shotgun (WGS) entry which is preliminary data.</text>
</comment>
<dbReference type="InterPro" id="IPR029063">
    <property type="entry name" value="SAM-dependent_MTases_sf"/>
</dbReference>
<reference evidence="2" key="1">
    <citation type="submission" date="2009-04" db="EMBL/GenBank/DDBJ databases">
        <authorList>
            <person name="Weinstock G."/>
            <person name="Sodergren E."/>
            <person name="Clifton S."/>
            <person name="Fulton L."/>
            <person name="Fulton B."/>
            <person name="Courtney L."/>
            <person name="Fronick C."/>
            <person name="Harrison M."/>
            <person name="Strong C."/>
            <person name="Farmer C."/>
            <person name="Delahaunty K."/>
            <person name="Markovic C."/>
            <person name="Hall O."/>
            <person name="Minx P."/>
            <person name="Tomlinson C."/>
            <person name="Mitreva M."/>
            <person name="Nelson J."/>
            <person name="Hou S."/>
            <person name="Wollam A."/>
            <person name="Pepin K.H."/>
            <person name="Johnson M."/>
            <person name="Bhonagiri V."/>
            <person name="Nash W.E."/>
            <person name="Warren W."/>
            <person name="Chinwalla A."/>
            <person name="Mardis E.R."/>
            <person name="Wilson R.K."/>
        </authorList>
    </citation>
    <scope>NUCLEOTIDE SEQUENCE [LARGE SCALE GENOMIC DNA]</scope>
    <source>
        <strain evidence="2">DSM 14600</strain>
    </source>
</reference>
<name>C4G8Y8_9FIRM</name>
<dbReference type="Pfam" id="PF01170">
    <property type="entry name" value="UPF0020"/>
    <property type="match status" value="1"/>
</dbReference>
<evidence type="ECO:0000259" key="1">
    <source>
        <dbReference type="Pfam" id="PF01170"/>
    </source>
</evidence>
<accession>C4G8Y8</accession>
<dbReference type="HOGENOM" id="CLU_543714_0_0_9"/>
<dbReference type="eggNOG" id="COG0116">
    <property type="taxonomic scope" value="Bacteria"/>
</dbReference>
<dbReference type="SUPFAM" id="SSF53335">
    <property type="entry name" value="S-adenosyl-L-methionine-dependent methyltransferases"/>
    <property type="match status" value="1"/>
</dbReference>
<feature type="domain" description="Ribosomal RNA large subunit methyltransferase K/L-like methyltransferase" evidence="1">
    <location>
        <begin position="379"/>
        <end position="536"/>
    </location>
</feature>
<dbReference type="Gene3D" id="3.40.50.150">
    <property type="entry name" value="Vaccinia Virus protein VP39"/>
    <property type="match status" value="1"/>
</dbReference>
<dbReference type="InterPro" id="IPR000241">
    <property type="entry name" value="RlmKL-like_Mtase"/>
</dbReference>
<keyword evidence="3" id="KW-1185">Reference proteome</keyword>